<feature type="compositionally biased region" description="Basic and acidic residues" evidence="1">
    <location>
        <begin position="39"/>
        <end position="72"/>
    </location>
</feature>
<feature type="region of interest" description="Disordered" evidence="1">
    <location>
        <begin position="1"/>
        <end position="117"/>
    </location>
</feature>
<gene>
    <name evidence="2" type="ORF">Daus18300_010296</name>
</gene>
<dbReference type="Proteomes" id="UP001583177">
    <property type="component" value="Unassembled WGS sequence"/>
</dbReference>
<reference evidence="2 3" key="1">
    <citation type="journal article" date="2024" name="IMA Fungus">
        <title>IMA Genome - F19 : A genome assembly and annotation guide to empower mycologists, including annotated draft genome sequences of Ceratocystis pirilliformis, Diaporthe australafricana, Fusarium ophioides, Paecilomyces lecythidis, and Sporothrix stenoceras.</title>
        <authorList>
            <person name="Aylward J."/>
            <person name="Wilson A.M."/>
            <person name="Visagie C.M."/>
            <person name="Spraker J."/>
            <person name="Barnes I."/>
            <person name="Buitendag C."/>
            <person name="Ceriani C."/>
            <person name="Del Mar Angel L."/>
            <person name="du Plessis D."/>
            <person name="Fuchs T."/>
            <person name="Gasser K."/>
            <person name="Kramer D."/>
            <person name="Li W."/>
            <person name="Munsamy K."/>
            <person name="Piso A."/>
            <person name="Price J.L."/>
            <person name="Sonnekus B."/>
            <person name="Thomas C."/>
            <person name="van der Nest A."/>
            <person name="van Dijk A."/>
            <person name="van Heerden A."/>
            <person name="van Vuuren N."/>
            <person name="Yilmaz N."/>
            <person name="Duong T.A."/>
            <person name="van der Merwe N.A."/>
            <person name="Wingfield M.J."/>
            <person name="Wingfield B.D."/>
        </authorList>
    </citation>
    <scope>NUCLEOTIDE SEQUENCE [LARGE SCALE GENOMIC DNA]</scope>
    <source>
        <strain evidence="2 3">CMW 18300</strain>
    </source>
</reference>
<keyword evidence="3" id="KW-1185">Reference proteome</keyword>
<evidence type="ECO:0000313" key="3">
    <source>
        <dbReference type="Proteomes" id="UP001583177"/>
    </source>
</evidence>
<protein>
    <submittedName>
        <fullName evidence="2">Uncharacterized protein</fullName>
    </submittedName>
</protein>
<evidence type="ECO:0000256" key="1">
    <source>
        <dbReference type="SAM" id="MobiDB-lite"/>
    </source>
</evidence>
<proteinExistence type="predicted"/>
<evidence type="ECO:0000313" key="2">
    <source>
        <dbReference type="EMBL" id="KAL1857538.1"/>
    </source>
</evidence>
<name>A0ABR3WAR0_9PEZI</name>
<feature type="compositionally biased region" description="Polar residues" evidence="1">
    <location>
        <begin position="73"/>
        <end position="88"/>
    </location>
</feature>
<comment type="caution">
    <text evidence="2">The sequence shown here is derived from an EMBL/GenBank/DDBJ whole genome shotgun (WGS) entry which is preliminary data.</text>
</comment>
<organism evidence="2 3">
    <name type="scientific">Diaporthe australafricana</name>
    <dbReference type="NCBI Taxonomy" id="127596"/>
    <lineage>
        <taxon>Eukaryota</taxon>
        <taxon>Fungi</taxon>
        <taxon>Dikarya</taxon>
        <taxon>Ascomycota</taxon>
        <taxon>Pezizomycotina</taxon>
        <taxon>Sordariomycetes</taxon>
        <taxon>Sordariomycetidae</taxon>
        <taxon>Diaporthales</taxon>
        <taxon>Diaporthaceae</taxon>
        <taxon>Diaporthe</taxon>
    </lineage>
</organism>
<dbReference type="EMBL" id="JAWRVE010000112">
    <property type="protein sequence ID" value="KAL1857538.1"/>
    <property type="molecule type" value="Genomic_DNA"/>
</dbReference>
<feature type="compositionally biased region" description="Basic and acidic residues" evidence="1">
    <location>
        <begin position="89"/>
        <end position="108"/>
    </location>
</feature>
<sequence>MANRRIRYGTPGEFRAVTHAQLEHFDNKPPPQPLEEPEPTDKPAKATESEAKPNKSTETQSKPEAEKMRQSEGDNSTTPEEITATQTVAKEDEFIPDRRGGWDGKVTKYDASTMYLG</sequence>
<accession>A0ABR3WAR0</accession>